<dbReference type="PROSITE" id="PS50053">
    <property type="entry name" value="UBIQUITIN_2"/>
    <property type="match status" value="2"/>
</dbReference>
<feature type="domain" description="Ubiquitin-like" evidence="1">
    <location>
        <begin position="101"/>
        <end position="147"/>
    </location>
</feature>
<dbReference type="PANTHER" id="PTHR10666">
    <property type="entry name" value="UBIQUITIN"/>
    <property type="match status" value="1"/>
</dbReference>
<proteinExistence type="predicted"/>
<dbReference type="EMBL" id="CAJVQB010015468">
    <property type="protein sequence ID" value="CAG8774742.1"/>
    <property type="molecule type" value="Genomic_DNA"/>
</dbReference>
<sequence length="291" mass="33390">MECPLNVESSDTIDSVKSKIHSNLSLIFAGKLLKDKHTLSDYNIQYLFLHCSKCNFIKVPSRKTFNLGARPPDTIGCIKLEIQTLKEIPESKQQLIFNIINQIIIKTLTGKTILLDVENYDTVDAIRVKLQEKEGIPPDQQRLIFSGFQCIAIVPSERGGNFNLNLFQDLAKSIIVKPWKNDAPSWRIAVGGLYLEAYNKGRVIIKWGYCDFNFFYDEHKSKCPLCNHYVLPITCGFTDTLWRYEGLKKIDSEPPQEVDSEWVIATNDGYTTFESEELVSWMNLVVKVKRR</sequence>
<dbReference type="SUPFAM" id="SSF54236">
    <property type="entry name" value="Ubiquitin-like"/>
    <property type="match status" value="3"/>
</dbReference>
<protein>
    <submittedName>
        <fullName evidence="2">34653_t:CDS:1</fullName>
    </submittedName>
</protein>
<accession>A0ABN7VIB8</accession>
<dbReference type="InterPro" id="IPR000626">
    <property type="entry name" value="Ubiquitin-like_dom"/>
</dbReference>
<name>A0ABN7VIB8_GIGMA</name>
<dbReference type="InterPro" id="IPR050158">
    <property type="entry name" value="Ubiquitin_ubiquitin-like"/>
</dbReference>
<dbReference type="InterPro" id="IPR019956">
    <property type="entry name" value="Ubiquitin_dom"/>
</dbReference>
<dbReference type="Proteomes" id="UP000789901">
    <property type="component" value="Unassembled WGS sequence"/>
</dbReference>
<evidence type="ECO:0000259" key="1">
    <source>
        <dbReference type="PROSITE" id="PS50053"/>
    </source>
</evidence>
<feature type="domain" description="Ubiquitin-like" evidence="1">
    <location>
        <begin position="26"/>
        <end position="45"/>
    </location>
</feature>
<evidence type="ECO:0000313" key="3">
    <source>
        <dbReference type="Proteomes" id="UP000789901"/>
    </source>
</evidence>
<dbReference type="PRINTS" id="PR00348">
    <property type="entry name" value="UBIQUITIN"/>
</dbReference>
<keyword evidence="3" id="KW-1185">Reference proteome</keyword>
<dbReference type="Pfam" id="PF00240">
    <property type="entry name" value="ubiquitin"/>
    <property type="match status" value="2"/>
</dbReference>
<evidence type="ECO:0000313" key="2">
    <source>
        <dbReference type="EMBL" id="CAG8774742.1"/>
    </source>
</evidence>
<dbReference type="SMART" id="SM00213">
    <property type="entry name" value="UBQ"/>
    <property type="match status" value="2"/>
</dbReference>
<dbReference type="Gene3D" id="3.10.20.90">
    <property type="entry name" value="Phosphatidylinositol 3-kinase Catalytic Subunit, Chain A, domain 1"/>
    <property type="match status" value="3"/>
</dbReference>
<comment type="caution">
    <text evidence="2">The sequence shown here is derived from an EMBL/GenBank/DDBJ whole genome shotgun (WGS) entry which is preliminary data.</text>
</comment>
<dbReference type="InterPro" id="IPR029071">
    <property type="entry name" value="Ubiquitin-like_domsf"/>
</dbReference>
<organism evidence="2 3">
    <name type="scientific">Gigaspora margarita</name>
    <dbReference type="NCBI Taxonomy" id="4874"/>
    <lineage>
        <taxon>Eukaryota</taxon>
        <taxon>Fungi</taxon>
        <taxon>Fungi incertae sedis</taxon>
        <taxon>Mucoromycota</taxon>
        <taxon>Glomeromycotina</taxon>
        <taxon>Glomeromycetes</taxon>
        <taxon>Diversisporales</taxon>
        <taxon>Gigasporaceae</taxon>
        <taxon>Gigaspora</taxon>
    </lineage>
</organism>
<gene>
    <name evidence="2" type="ORF">GMARGA_LOCUS18940</name>
</gene>
<reference evidence="2 3" key="1">
    <citation type="submission" date="2021-06" db="EMBL/GenBank/DDBJ databases">
        <authorList>
            <person name="Kallberg Y."/>
            <person name="Tangrot J."/>
            <person name="Rosling A."/>
        </authorList>
    </citation>
    <scope>NUCLEOTIDE SEQUENCE [LARGE SCALE GENOMIC DNA]</scope>
    <source>
        <strain evidence="2 3">120-4 pot B 10/14</strain>
    </source>
</reference>